<dbReference type="SUPFAM" id="SSF51695">
    <property type="entry name" value="PLC-like phosphodiesterases"/>
    <property type="match status" value="1"/>
</dbReference>
<dbReference type="Proteomes" id="UP000075025">
    <property type="component" value="Unassembled WGS sequence"/>
</dbReference>
<gene>
    <name evidence="2" type="ORF">NS220_00570</name>
</gene>
<dbReference type="PROSITE" id="PS51704">
    <property type="entry name" value="GP_PDE"/>
    <property type="match status" value="1"/>
</dbReference>
<evidence type="ECO:0000313" key="2">
    <source>
        <dbReference type="EMBL" id="KTR96797.1"/>
    </source>
</evidence>
<dbReference type="PATRIC" id="fig|2033.6.peg.1517"/>
<protein>
    <submittedName>
        <fullName evidence="2">Glycerophosphodiester phosphodiesterase</fullName>
    </submittedName>
</protein>
<dbReference type="PANTHER" id="PTHR46211:SF14">
    <property type="entry name" value="GLYCEROPHOSPHODIESTER PHOSPHODIESTERASE"/>
    <property type="match status" value="1"/>
</dbReference>
<dbReference type="GO" id="GO:0008081">
    <property type="term" value="F:phosphoric diester hydrolase activity"/>
    <property type="evidence" value="ECO:0007669"/>
    <property type="project" value="InterPro"/>
</dbReference>
<name>A0A147F2D9_MICTE</name>
<dbReference type="PANTHER" id="PTHR46211">
    <property type="entry name" value="GLYCEROPHOSPHORYL DIESTER PHOSPHODIESTERASE"/>
    <property type="match status" value="1"/>
</dbReference>
<proteinExistence type="predicted"/>
<evidence type="ECO:0000259" key="1">
    <source>
        <dbReference type="PROSITE" id="PS51704"/>
    </source>
</evidence>
<dbReference type="InterPro" id="IPR030395">
    <property type="entry name" value="GP_PDE_dom"/>
</dbReference>
<evidence type="ECO:0000313" key="3">
    <source>
        <dbReference type="Proteomes" id="UP000075025"/>
    </source>
</evidence>
<comment type="caution">
    <text evidence="2">The sequence shown here is derived from an EMBL/GenBank/DDBJ whole genome shotgun (WGS) entry which is preliminary data.</text>
</comment>
<dbReference type="AlphaFoldDB" id="A0A147F2D9"/>
<reference evidence="2 3" key="1">
    <citation type="journal article" date="2016" name="Front. Microbiol.">
        <title>Genomic Resource of Rice Seed Associated Bacteria.</title>
        <authorList>
            <person name="Midha S."/>
            <person name="Bansal K."/>
            <person name="Sharma S."/>
            <person name="Kumar N."/>
            <person name="Patil P.P."/>
            <person name="Chaudhry V."/>
            <person name="Patil P.B."/>
        </authorList>
    </citation>
    <scope>NUCLEOTIDE SEQUENCE [LARGE SCALE GENOMIC DNA]</scope>
    <source>
        <strain evidence="2 3">NS220</strain>
    </source>
</reference>
<accession>A0A147F2D9</accession>
<dbReference type="Pfam" id="PF03009">
    <property type="entry name" value="GDPD"/>
    <property type="match status" value="1"/>
</dbReference>
<dbReference type="InterPro" id="IPR017946">
    <property type="entry name" value="PLC-like_Pdiesterase_TIM-brl"/>
</dbReference>
<dbReference type="Gene3D" id="3.20.20.190">
    <property type="entry name" value="Phosphatidylinositol (PI) phosphodiesterase"/>
    <property type="match status" value="1"/>
</dbReference>
<dbReference type="RefSeq" id="WP_058622173.1">
    <property type="nucleotide sequence ID" value="NZ_LDRT01000002.1"/>
</dbReference>
<sequence length="266" mass="28157">MIRSIAPRHPYFAAGDPPRVLAHRGLVTAEAAALGIVDNSFAAVAEAHAAGLVYVESDCHLTADGTVVLFHDEDLERVAGDPRRISDVRLHELEEVMSDRGGLITLDQALDAFPETRFNLDVKAEAAAEAVGRLVAPHAHRVLLTSFSDDRRRRALLAAARAGAALAPATSPGSATVARIVAAVATGIVPLARRALRSVDALQIPERQGRLRVVSPRLIAAAHAAGVEVHVWTVNDEDDMTRLLDAGVDGLVTDRGDVALALVNSQ</sequence>
<feature type="domain" description="GP-PDE" evidence="1">
    <location>
        <begin position="18"/>
        <end position="263"/>
    </location>
</feature>
<dbReference type="GO" id="GO:0006629">
    <property type="term" value="P:lipid metabolic process"/>
    <property type="evidence" value="ECO:0007669"/>
    <property type="project" value="InterPro"/>
</dbReference>
<organism evidence="2 3">
    <name type="scientific">Microbacterium testaceum</name>
    <name type="common">Aureobacterium testaceum</name>
    <name type="synonym">Brevibacterium testaceum</name>
    <dbReference type="NCBI Taxonomy" id="2033"/>
    <lineage>
        <taxon>Bacteria</taxon>
        <taxon>Bacillati</taxon>
        <taxon>Actinomycetota</taxon>
        <taxon>Actinomycetes</taxon>
        <taxon>Micrococcales</taxon>
        <taxon>Microbacteriaceae</taxon>
        <taxon>Microbacterium</taxon>
    </lineage>
</organism>
<dbReference type="EMBL" id="LDRT01000002">
    <property type="protein sequence ID" value="KTR96797.1"/>
    <property type="molecule type" value="Genomic_DNA"/>
</dbReference>
<dbReference type="OrthoDB" id="5241788at2"/>